<comment type="caution">
    <text evidence="2">The sequence shown here is derived from an EMBL/GenBank/DDBJ whole genome shotgun (WGS) entry which is preliminary data.</text>
</comment>
<name>A0A9P6M6T2_MORAP</name>
<dbReference type="EMBL" id="JAAAHY010000051">
    <property type="protein sequence ID" value="KAF9967900.1"/>
    <property type="molecule type" value="Genomic_DNA"/>
</dbReference>
<evidence type="ECO:0000313" key="3">
    <source>
        <dbReference type="Proteomes" id="UP000738359"/>
    </source>
</evidence>
<feature type="region of interest" description="Disordered" evidence="1">
    <location>
        <begin position="1"/>
        <end position="148"/>
    </location>
</feature>
<sequence>MNKLDIHSSEDLVPPFDHAPPKPPVDDVSQEADACVEEQPEAHPDSDFGGVSQDGDAFNKERSDAHPDSDYDNVRQDADAHPDFDLEDVSSCDTRSLDSDLWPESSLEVDEPFDKPSDDQPDSQPGEHAGEHWSENLNGHLDEHSDEHLAVSPEFTFAPRQSAIAQEAESAVPEQSVLEQASEESLLEHATVSPVPDQSVVEQASEGSLIDRPTELAVPEQSLHAHATESEDIQEIRGTSDLALARAGPLNFTASTNDLLSLVNGLLKYVEQPSIETGLAMLLTASNAKRRRDDLITLHRPIKKQKGQVPRSALQNLGDALTLHPFGKLLRIDQYEPMEPSLYLADVHSHGEDIAKTLAGALSDVHGFKSVKPTWDLKEVKFVCHNNRRKLLIGTSCWNAIVTASINLVSGDISVGIDNPSMPYLGQTKLWTRKDCALNPLLRRPPDNNGPQEGGFSQQAAMFYLFIDPTHLPLTVSQGFNNDCKKRASGARDIATRSVNVATNGGNRQVEKIFVDGGFTTTKAFDDGLVQDSIRKTIDLLLHDRKGKARAYHS</sequence>
<feature type="compositionally biased region" description="Basic and acidic residues" evidence="1">
    <location>
        <begin position="1"/>
        <end position="10"/>
    </location>
</feature>
<feature type="compositionally biased region" description="Basic and acidic residues" evidence="1">
    <location>
        <begin position="128"/>
        <end position="148"/>
    </location>
</feature>
<feature type="region of interest" description="Disordered" evidence="1">
    <location>
        <begin position="162"/>
        <end position="198"/>
    </location>
</feature>
<dbReference type="AlphaFoldDB" id="A0A9P6M6T2"/>
<gene>
    <name evidence="2" type="ORF">BGZ70_007765</name>
</gene>
<accession>A0A9P6M6T2</accession>
<evidence type="ECO:0000256" key="1">
    <source>
        <dbReference type="SAM" id="MobiDB-lite"/>
    </source>
</evidence>
<feature type="compositionally biased region" description="Acidic residues" evidence="1">
    <location>
        <begin position="28"/>
        <end position="39"/>
    </location>
</feature>
<proteinExistence type="predicted"/>
<dbReference type="Proteomes" id="UP000738359">
    <property type="component" value="Unassembled WGS sequence"/>
</dbReference>
<dbReference type="OrthoDB" id="2403708at2759"/>
<feature type="compositionally biased region" description="Basic and acidic residues" evidence="1">
    <location>
        <begin position="57"/>
        <end position="84"/>
    </location>
</feature>
<reference evidence="2" key="1">
    <citation type="journal article" date="2020" name="Fungal Divers.">
        <title>Resolving the Mortierellaceae phylogeny through synthesis of multi-gene phylogenetics and phylogenomics.</title>
        <authorList>
            <person name="Vandepol N."/>
            <person name="Liber J."/>
            <person name="Desiro A."/>
            <person name="Na H."/>
            <person name="Kennedy M."/>
            <person name="Barry K."/>
            <person name="Grigoriev I.V."/>
            <person name="Miller A.N."/>
            <person name="O'Donnell K."/>
            <person name="Stajich J.E."/>
            <person name="Bonito G."/>
        </authorList>
    </citation>
    <scope>NUCLEOTIDE SEQUENCE</scope>
    <source>
        <strain evidence="2">CK1249</strain>
    </source>
</reference>
<evidence type="ECO:0000313" key="2">
    <source>
        <dbReference type="EMBL" id="KAF9967900.1"/>
    </source>
</evidence>
<keyword evidence="3" id="KW-1185">Reference proteome</keyword>
<protein>
    <submittedName>
        <fullName evidence="2">Uncharacterized protein</fullName>
    </submittedName>
</protein>
<organism evidence="2 3">
    <name type="scientific">Mortierella alpina</name>
    <name type="common">Oleaginous fungus</name>
    <name type="synonym">Mortierella renispora</name>
    <dbReference type="NCBI Taxonomy" id="64518"/>
    <lineage>
        <taxon>Eukaryota</taxon>
        <taxon>Fungi</taxon>
        <taxon>Fungi incertae sedis</taxon>
        <taxon>Mucoromycota</taxon>
        <taxon>Mortierellomycotina</taxon>
        <taxon>Mortierellomycetes</taxon>
        <taxon>Mortierellales</taxon>
        <taxon>Mortierellaceae</taxon>
        <taxon>Mortierella</taxon>
    </lineage>
</organism>